<keyword evidence="7" id="KW-0282">Flagellum</keyword>
<keyword evidence="3 5" id="KW-1005">Bacterial flagellum biogenesis</keyword>
<evidence type="ECO:0000256" key="3">
    <source>
        <dbReference type="ARBA" id="ARBA00022795"/>
    </source>
</evidence>
<dbReference type="AlphaFoldDB" id="A0A420W7I0"/>
<dbReference type="GO" id="GO:0044781">
    <property type="term" value="P:bacterial-type flagellum organization"/>
    <property type="evidence" value="ECO:0007669"/>
    <property type="project" value="UniProtKB-UniRule"/>
</dbReference>
<dbReference type="InterPro" id="IPR005648">
    <property type="entry name" value="FlgD"/>
</dbReference>
<dbReference type="EMBL" id="RBIE01000001">
    <property type="protein sequence ID" value="RKQ63254.1"/>
    <property type="molecule type" value="Genomic_DNA"/>
</dbReference>
<comment type="function">
    <text evidence="4 5">Required for flagellar hook formation. May act as a scaffolding protein.</text>
</comment>
<evidence type="ECO:0000256" key="1">
    <source>
        <dbReference type="ARBA" id="ARBA00010577"/>
    </source>
</evidence>
<comment type="caution">
    <text evidence="7">The sequence shown here is derived from an EMBL/GenBank/DDBJ whole genome shotgun (WGS) entry which is preliminary data.</text>
</comment>
<dbReference type="Gene3D" id="2.30.30.910">
    <property type="match status" value="1"/>
</dbReference>
<dbReference type="Pfam" id="PF13860">
    <property type="entry name" value="FlgD_ig"/>
    <property type="match status" value="1"/>
</dbReference>
<comment type="similarity">
    <text evidence="1 5">Belongs to the FlgD family.</text>
</comment>
<dbReference type="RefSeq" id="WP_121169464.1">
    <property type="nucleotide sequence ID" value="NZ_RBIE01000001.1"/>
</dbReference>
<dbReference type="Gene3D" id="2.60.40.4070">
    <property type="match status" value="1"/>
</dbReference>
<proteinExistence type="inferred from homology"/>
<evidence type="ECO:0000313" key="8">
    <source>
        <dbReference type="Proteomes" id="UP000280881"/>
    </source>
</evidence>
<gene>
    <name evidence="7" type="ORF">C7457_0117</name>
</gene>
<keyword evidence="7" id="KW-0969">Cilium</keyword>
<keyword evidence="7" id="KW-0966">Cell projection</keyword>
<evidence type="ECO:0000256" key="4">
    <source>
        <dbReference type="ARBA" id="ARBA00024746"/>
    </source>
</evidence>
<dbReference type="Proteomes" id="UP000280881">
    <property type="component" value="Unassembled WGS sequence"/>
</dbReference>
<reference evidence="7 8" key="1">
    <citation type="submission" date="2018-10" db="EMBL/GenBank/DDBJ databases">
        <title>Genomic Encyclopedia of Type Strains, Phase IV (KMG-IV): sequencing the most valuable type-strain genomes for metagenomic binning, comparative biology and taxonomic classification.</title>
        <authorList>
            <person name="Goeker M."/>
        </authorList>
    </citation>
    <scope>NUCLEOTIDE SEQUENCE [LARGE SCALE GENOMIC DNA]</scope>
    <source>
        <strain evidence="7 8">DSM 15521</strain>
    </source>
</reference>
<dbReference type="Pfam" id="PF03963">
    <property type="entry name" value="FlgD"/>
    <property type="match status" value="1"/>
</dbReference>
<evidence type="ECO:0000313" key="7">
    <source>
        <dbReference type="EMBL" id="RKQ63254.1"/>
    </source>
</evidence>
<evidence type="ECO:0000259" key="6">
    <source>
        <dbReference type="Pfam" id="PF13860"/>
    </source>
</evidence>
<keyword evidence="8" id="KW-1185">Reference proteome</keyword>
<protein>
    <recommendedName>
        <fullName evidence="2 5">Basal-body rod modification protein FlgD</fullName>
    </recommendedName>
</protein>
<feature type="domain" description="FlgD/Vpr Ig-like" evidence="6">
    <location>
        <begin position="103"/>
        <end position="171"/>
    </location>
</feature>
<dbReference type="InterPro" id="IPR025965">
    <property type="entry name" value="FlgD/Vpr_Ig-like"/>
</dbReference>
<name>A0A420W7I0_9BACT</name>
<organism evidence="7 8">
    <name type="scientific">Thermovibrio guaymasensis</name>
    <dbReference type="NCBI Taxonomy" id="240167"/>
    <lineage>
        <taxon>Bacteria</taxon>
        <taxon>Pseudomonadati</taxon>
        <taxon>Aquificota</taxon>
        <taxon>Aquificia</taxon>
        <taxon>Desulfurobacteriales</taxon>
        <taxon>Desulfurobacteriaceae</taxon>
        <taxon>Thermovibrio</taxon>
    </lineage>
</organism>
<evidence type="ECO:0000256" key="2">
    <source>
        <dbReference type="ARBA" id="ARBA00016013"/>
    </source>
</evidence>
<evidence type="ECO:0000256" key="5">
    <source>
        <dbReference type="RuleBase" id="RU362076"/>
    </source>
</evidence>
<accession>A0A420W7I0</accession>
<sequence length="217" mass="23910">MGLDGIYRMSDESKVKVVPANYDNSKMSHEEFLKVLLANIQWQDPLEAQDISQFITNTVKLREMEVLNSFESNIDKIKDTVDAYSLFFASSFIGKSVQYSGNQTYVKEGKGKIQFTLSEPASRVQVFLLDSSGKVVEEKTFTDLFPGTYPVEIDNSSLPDGYYQVVVNAVASDGSSLDAKVESYALVNGVKKGEDGKVYAVTKISEIPIENITAIGG</sequence>
<dbReference type="OrthoDB" id="12320at2"/>